<keyword evidence="8" id="KW-0843">Virulence</keyword>
<comment type="subcellular location">
    <subcellularLocation>
        <location evidence="1">Membrane</location>
    </subcellularLocation>
    <subcellularLocation>
        <location evidence="2">Secreted</location>
    </subcellularLocation>
</comment>
<evidence type="ECO:0000256" key="4">
    <source>
        <dbReference type="ARBA" id="ARBA00022656"/>
    </source>
</evidence>
<evidence type="ECO:0000256" key="9">
    <source>
        <dbReference type="ARBA" id="ARBA00023136"/>
    </source>
</evidence>
<reference evidence="12 13" key="1">
    <citation type="submission" date="2022-10" db="EMBL/GenBank/DDBJ databases">
        <title>Ruegeria sp. nov., isolated from ocean surface water.</title>
        <authorList>
            <person name="He W."/>
            <person name="Wang L."/>
            <person name="Zhang D.-F."/>
        </authorList>
    </citation>
    <scope>NUCLEOTIDE SEQUENCE [LARGE SCALE GENOMIC DNA]</scope>
    <source>
        <strain evidence="12 13">WL0004</strain>
    </source>
</reference>
<name>A0ABT2WQX8_9RHOB</name>
<evidence type="ECO:0000256" key="1">
    <source>
        <dbReference type="ARBA" id="ARBA00004370"/>
    </source>
</evidence>
<dbReference type="Proteomes" id="UP001321014">
    <property type="component" value="Unassembled WGS sequence"/>
</dbReference>
<evidence type="ECO:0000256" key="2">
    <source>
        <dbReference type="ARBA" id="ARBA00004613"/>
    </source>
</evidence>
<dbReference type="InterPro" id="IPR050557">
    <property type="entry name" value="RTX_toxin/Mannuronan_C5-epim"/>
</dbReference>
<keyword evidence="5" id="KW-0645">Protease</keyword>
<evidence type="ECO:0000256" key="8">
    <source>
        <dbReference type="ARBA" id="ARBA00023026"/>
    </source>
</evidence>
<sequence length="1071" mass="114503">MPTATYDSSFTRNIYSGDRFFSFNVAGDLPYSEVENVSLNFFIDYNNGAAVDLGDVDIWLISPEGRRVRVYDNFDGIGKDTDDGNDSDRSDDYDISFWGTDSVSNISAFMDGQLVQGNWRLQVRNDTGVTLQMKYLNVDIDYNFADPTVRDIRVSGNLNVGEEIEIEAELANIGNIGIGSFGIEYYVNGSLIGDDTLSLGLPGGWTDTETIKYTLTEEGVSSIEVRIVDVTGDSRTSNNSRTESYRVGPDLPDLFVSDISAFGYAIAGQSVVIGTEVTNQSDSYQSPFSISYYVNGSKIGEDTYSGGLLPGQTDPETISYTVLTTGQQEIEVRINRSDSLGRTELFGVSRADEPARTVTNSLAEIELGAFMARVVYGDDLLPDDYNGDNSDNGRDDNYRGYLSQRGWTVLTEGNLGQNYVSDNDARFQSGGLFEGRNSLLWAAQGLLAEGTMADGSRTVALTFRGTDDSDWPLALSGQAWSGDGLFDQYVAHDALIEAALAYVNDPGNGIDRLVVSGHSLGGSMADIFATVDAHRVSADVDLAVISLASAGIDPNVYTDSLAFNGFDLQYDPAIPEFTGNPLAPMQLNAPGYYIGLSHREDRVTFAGESWVSPEPSLTTVLTLLTNVNFDDGLTQIDLPNVENTEFSTGFGAEHDPGLYWASIWALANDPLSAFRDTHRIQIGRTDYDNLPEFHKDSVSLFDKSSVTEIDDRLSKALTGDGNRDFMLGLAGHDGLMGLGGNDLLSGGLGNDTLNGGTGNDRLNGGLGEDEAVFASSSTDMLVYREDESFVLITSEGRDTVTGVERFRFTDIALEDADLNERSGVGRTLTGTPEADLLAGTELNDNISGLGSNDRLLGDDGNDTLDGGDGADTINGGNGDDSITGGTSDDDLRDIIYAGEGHDSVDAGAGNDLVYGQGGNDTIAGGFGVDEIQGQDGDDVITGSAFSDLVFGGAGNDFVNGGFGHDRINGGTGADKFFHVGVEGHGSDWVQDYNSAEGDVLLFGNTAATRADFQVNFNHTASAEGERAGDDTVQEAFVIYRPTGQIMWALVDGEGQSSINLQIGADVLDLLS</sequence>
<dbReference type="InterPro" id="IPR018511">
    <property type="entry name" value="Hemolysin-typ_Ca-bd_CS"/>
</dbReference>
<evidence type="ECO:0000313" key="12">
    <source>
        <dbReference type="EMBL" id="MCU9836533.1"/>
    </source>
</evidence>
<organism evidence="12 13">
    <name type="scientific">Ruegeria marisflavi</name>
    <dbReference type="NCBI Taxonomy" id="2984152"/>
    <lineage>
        <taxon>Bacteria</taxon>
        <taxon>Pseudomonadati</taxon>
        <taxon>Pseudomonadota</taxon>
        <taxon>Alphaproteobacteria</taxon>
        <taxon>Rhodobacterales</taxon>
        <taxon>Roseobacteraceae</taxon>
        <taxon>Ruegeria</taxon>
    </lineage>
</organism>
<keyword evidence="7" id="KW-0378">Hydrolase</keyword>
<evidence type="ECO:0000259" key="11">
    <source>
        <dbReference type="PROSITE" id="PS51829"/>
    </source>
</evidence>
<dbReference type="SUPFAM" id="SSF49785">
    <property type="entry name" value="Galactose-binding domain-like"/>
    <property type="match status" value="1"/>
</dbReference>
<evidence type="ECO:0000313" key="13">
    <source>
        <dbReference type="Proteomes" id="UP001321014"/>
    </source>
</evidence>
<keyword evidence="9" id="KW-0472">Membrane</keyword>
<dbReference type="PRINTS" id="PR00313">
    <property type="entry name" value="CABNDNGRPT"/>
</dbReference>
<evidence type="ECO:0000256" key="3">
    <source>
        <dbReference type="ARBA" id="ARBA00022525"/>
    </source>
</evidence>
<keyword evidence="4" id="KW-0800">Toxin</keyword>
<keyword evidence="6" id="KW-0677">Repeat</keyword>
<gene>
    <name evidence="12" type="ORF">OEZ49_02025</name>
</gene>
<feature type="domain" description="P/Homo B" evidence="11">
    <location>
        <begin position="1"/>
        <end position="165"/>
    </location>
</feature>
<dbReference type="Pfam" id="PF07705">
    <property type="entry name" value="CARDB"/>
    <property type="match status" value="2"/>
</dbReference>
<dbReference type="InterPro" id="IPR011049">
    <property type="entry name" value="Serralysin-like_metalloprot_C"/>
</dbReference>
<dbReference type="RefSeq" id="WP_263386765.1">
    <property type="nucleotide sequence ID" value="NZ_JAOVQN010000002.1"/>
</dbReference>
<dbReference type="InterPro" id="IPR013783">
    <property type="entry name" value="Ig-like_fold"/>
</dbReference>
<dbReference type="Gene3D" id="2.60.120.260">
    <property type="entry name" value="Galactose-binding domain-like"/>
    <property type="match status" value="1"/>
</dbReference>
<accession>A0ABT2WQX8</accession>
<comment type="caution">
    <text evidence="12">The sequence shown here is derived from an EMBL/GenBank/DDBJ whole genome shotgun (WGS) entry which is preliminary data.</text>
</comment>
<dbReference type="PRINTS" id="PR01488">
    <property type="entry name" value="RTXTOXINA"/>
</dbReference>
<dbReference type="InterPro" id="IPR011635">
    <property type="entry name" value="CARDB"/>
</dbReference>
<dbReference type="InterPro" id="IPR003995">
    <property type="entry name" value="RTX_toxin_determinant-A"/>
</dbReference>
<dbReference type="InterPro" id="IPR008979">
    <property type="entry name" value="Galactose-bd-like_sf"/>
</dbReference>
<keyword evidence="3" id="KW-0964">Secreted</keyword>
<dbReference type="Gene3D" id="2.150.10.10">
    <property type="entry name" value="Serralysin-like metalloprotease, C-terminal"/>
    <property type="match status" value="3"/>
</dbReference>
<dbReference type="Gene3D" id="2.60.40.10">
    <property type="entry name" value="Immunoglobulins"/>
    <property type="match status" value="2"/>
</dbReference>
<dbReference type="InterPro" id="IPR001343">
    <property type="entry name" value="Hemolysn_Ca-bd"/>
</dbReference>
<dbReference type="SUPFAM" id="SSF51120">
    <property type="entry name" value="beta-Roll"/>
    <property type="match status" value="3"/>
</dbReference>
<evidence type="ECO:0000256" key="6">
    <source>
        <dbReference type="ARBA" id="ARBA00022737"/>
    </source>
</evidence>
<dbReference type="Pfam" id="PF01483">
    <property type="entry name" value="P_proprotein"/>
    <property type="match status" value="1"/>
</dbReference>
<feature type="compositionally biased region" description="Low complexity" evidence="10">
    <location>
        <begin position="870"/>
        <end position="886"/>
    </location>
</feature>
<dbReference type="Pfam" id="PF00353">
    <property type="entry name" value="HemolysinCabind"/>
    <property type="match status" value="5"/>
</dbReference>
<evidence type="ECO:0000256" key="10">
    <source>
        <dbReference type="SAM" id="MobiDB-lite"/>
    </source>
</evidence>
<dbReference type="PANTHER" id="PTHR38340">
    <property type="entry name" value="S-LAYER PROTEIN"/>
    <property type="match status" value="1"/>
</dbReference>
<dbReference type="SUPFAM" id="SSF53474">
    <property type="entry name" value="alpha/beta-Hydrolases"/>
    <property type="match status" value="1"/>
</dbReference>
<dbReference type="Gene3D" id="3.40.50.1820">
    <property type="entry name" value="alpha/beta hydrolase"/>
    <property type="match status" value="1"/>
</dbReference>
<dbReference type="EMBL" id="JAOVQN010000002">
    <property type="protein sequence ID" value="MCU9836533.1"/>
    <property type="molecule type" value="Genomic_DNA"/>
</dbReference>
<dbReference type="InterPro" id="IPR029058">
    <property type="entry name" value="AB_hydrolase_fold"/>
</dbReference>
<dbReference type="PROSITE" id="PS51829">
    <property type="entry name" value="P_HOMO_B"/>
    <property type="match status" value="1"/>
</dbReference>
<dbReference type="InterPro" id="IPR002884">
    <property type="entry name" value="P_dom"/>
</dbReference>
<feature type="region of interest" description="Disordered" evidence="10">
    <location>
        <begin position="848"/>
        <end position="886"/>
    </location>
</feature>
<evidence type="ECO:0000256" key="5">
    <source>
        <dbReference type="ARBA" id="ARBA00022670"/>
    </source>
</evidence>
<dbReference type="PANTHER" id="PTHR38340:SF1">
    <property type="entry name" value="S-LAYER PROTEIN"/>
    <property type="match status" value="1"/>
</dbReference>
<protein>
    <submittedName>
        <fullName evidence="12">Proprotein convertase P-domain-containing protein</fullName>
    </submittedName>
</protein>
<keyword evidence="13" id="KW-1185">Reference proteome</keyword>
<dbReference type="PROSITE" id="PS00330">
    <property type="entry name" value="HEMOLYSIN_CALCIUM"/>
    <property type="match status" value="6"/>
</dbReference>
<proteinExistence type="predicted"/>
<evidence type="ECO:0000256" key="7">
    <source>
        <dbReference type="ARBA" id="ARBA00022801"/>
    </source>
</evidence>